<dbReference type="OrthoDB" id="9123229at2"/>
<gene>
    <name evidence="2" type="ORF">F0L68_04275</name>
</gene>
<dbReference type="PANTHER" id="PTHR45527">
    <property type="entry name" value="NONRIBOSOMAL PEPTIDE SYNTHETASE"/>
    <property type="match status" value="1"/>
</dbReference>
<keyword evidence="3" id="KW-1185">Reference proteome</keyword>
<dbReference type="GO" id="GO:0003824">
    <property type="term" value="F:catalytic activity"/>
    <property type="evidence" value="ECO:0007669"/>
    <property type="project" value="InterPro"/>
</dbReference>
<sequence>MPRRKTMVTASTLSLNEQWLWLVENLTPGSIARTTATLGRRVRGPLDLDRLHACVTELIRRHDTLRTTFEAVDGRLARVVSTDPTPEWIWRDFSSEEPESDRESRALAYMDAERTKQIDIARGKQTRCMVARISPTEHLVLFATHHLAVDAASLVLLEEELSGLYRDGVPASAEAPLEPLPYREFIDWQNETLHGDDPGVTHLTELLRDADRIDLDAILGPPGAPAQPGYAMTVVPEGFADRQQAFVEPQLVDRIRQLMRTSRCSLYMVLLAALQLTLYLRSGSESFLVRSPSANRTRAQHRSMIGSLETQTFVKCSVDDSLTCAALIADVRGQVLSGLRHQRIPMSLVLGSVLHRGEAANTNAALAGGMVQFALFAVGRMADWPADLDVIVCAGSRIGTASDFQVFAMEEGTRLDGAAPGLVLEANNPGGVYPPESVQDFLGSFRDVLTAVAEDPDRTVDSLRTVVPGTARREAEVARADRAGERPATAGRDAAQIERDLLRIARSACGNERLAAGESVFADPRAAIDTAVRLVDAINGSAELSPLGMTIADLLAEPTVAGLAALLAERRPRRSEPTPAL</sequence>
<dbReference type="GO" id="GO:0031177">
    <property type="term" value="F:phosphopantetheine binding"/>
    <property type="evidence" value="ECO:0007669"/>
    <property type="project" value="TreeGrafter"/>
</dbReference>
<dbReference type="Proteomes" id="UP000323454">
    <property type="component" value="Unassembled WGS sequence"/>
</dbReference>
<evidence type="ECO:0000313" key="2">
    <source>
        <dbReference type="EMBL" id="KAA2265783.1"/>
    </source>
</evidence>
<dbReference type="GO" id="GO:0008610">
    <property type="term" value="P:lipid biosynthetic process"/>
    <property type="evidence" value="ECO:0007669"/>
    <property type="project" value="UniProtKB-ARBA"/>
</dbReference>
<dbReference type="Gene3D" id="3.30.559.30">
    <property type="entry name" value="Nonribosomal peptide synthetase, condensation domain"/>
    <property type="match status" value="1"/>
</dbReference>
<dbReference type="EMBL" id="VUOB01000005">
    <property type="protein sequence ID" value="KAA2265783.1"/>
    <property type="molecule type" value="Genomic_DNA"/>
</dbReference>
<dbReference type="InterPro" id="IPR001242">
    <property type="entry name" value="Condensation_dom"/>
</dbReference>
<dbReference type="GO" id="GO:0044550">
    <property type="term" value="P:secondary metabolite biosynthetic process"/>
    <property type="evidence" value="ECO:0007669"/>
    <property type="project" value="TreeGrafter"/>
</dbReference>
<dbReference type="Gene3D" id="3.30.559.10">
    <property type="entry name" value="Chloramphenicol acetyltransferase-like domain"/>
    <property type="match status" value="1"/>
</dbReference>
<reference evidence="2 3" key="2">
    <citation type="submission" date="2019-09" db="EMBL/GenBank/DDBJ databases">
        <authorList>
            <person name="Jin C."/>
        </authorList>
    </citation>
    <scope>NUCLEOTIDE SEQUENCE [LARGE SCALE GENOMIC DNA]</scope>
    <source>
        <strain evidence="2 3">AN110305</strain>
    </source>
</reference>
<organism evidence="2 3">
    <name type="scientific">Solihabitans fulvus</name>
    <dbReference type="NCBI Taxonomy" id="1892852"/>
    <lineage>
        <taxon>Bacteria</taxon>
        <taxon>Bacillati</taxon>
        <taxon>Actinomycetota</taxon>
        <taxon>Actinomycetes</taxon>
        <taxon>Pseudonocardiales</taxon>
        <taxon>Pseudonocardiaceae</taxon>
        <taxon>Solihabitans</taxon>
    </lineage>
</organism>
<evidence type="ECO:0000313" key="3">
    <source>
        <dbReference type="Proteomes" id="UP000323454"/>
    </source>
</evidence>
<evidence type="ECO:0000259" key="1">
    <source>
        <dbReference type="Pfam" id="PF00668"/>
    </source>
</evidence>
<name>A0A5B2XQT2_9PSEU</name>
<dbReference type="GO" id="GO:0005737">
    <property type="term" value="C:cytoplasm"/>
    <property type="evidence" value="ECO:0007669"/>
    <property type="project" value="TreeGrafter"/>
</dbReference>
<dbReference type="InterPro" id="IPR023213">
    <property type="entry name" value="CAT-like_dom_sf"/>
</dbReference>
<accession>A0A5B2XQT2</accession>
<feature type="domain" description="Condensation" evidence="1">
    <location>
        <begin position="21"/>
        <end position="467"/>
    </location>
</feature>
<dbReference type="GO" id="GO:0043041">
    <property type="term" value="P:amino acid activation for nonribosomal peptide biosynthetic process"/>
    <property type="evidence" value="ECO:0007669"/>
    <property type="project" value="TreeGrafter"/>
</dbReference>
<proteinExistence type="predicted"/>
<comment type="caution">
    <text evidence="2">The sequence shown here is derived from an EMBL/GenBank/DDBJ whole genome shotgun (WGS) entry which is preliminary data.</text>
</comment>
<reference evidence="2 3" key="1">
    <citation type="submission" date="2019-09" db="EMBL/GenBank/DDBJ databases">
        <title>Goodfellowia gen. nov., a new genus of the Pseudonocardineae related to Actinoalloteichus, containing Goodfellowia coeruleoviolacea gen. nov., comb. nov. gen. nov., comb. nov.</title>
        <authorList>
            <person name="Labeda D."/>
        </authorList>
    </citation>
    <scope>NUCLEOTIDE SEQUENCE [LARGE SCALE GENOMIC DNA]</scope>
    <source>
        <strain evidence="2 3">AN110305</strain>
    </source>
</reference>
<dbReference type="SUPFAM" id="SSF52777">
    <property type="entry name" value="CoA-dependent acyltransferases"/>
    <property type="match status" value="2"/>
</dbReference>
<protein>
    <recommendedName>
        <fullName evidence="1">Condensation domain-containing protein</fullName>
    </recommendedName>
</protein>
<dbReference type="PANTHER" id="PTHR45527:SF1">
    <property type="entry name" value="FATTY ACID SYNTHASE"/>
    <property type="match status" value="1"/>
</dbReference>
<dbReference type="Pfam" id="PF00668">
    <property type="entry name" value="Condensation"/>
    <property type="match status" value="1"/>
</dbReference>
<dbReference type="AlphaFoldDB" id="A0A5B2XQT2"/>